<dbReference type="Proteomes" id="UP001321486">
    <property type="component" value="Chromosome"/>
</dbReference>
<evidence type="ECO:0000256" key="1">
    <source>
        <dbReference type="SAM" id="MobiDB-lite"/>
    </source>
</evidence>
<protein>
    <submittedName>
        <fullName evidence="3">Uncharacterized protein</fullName>
    </submittedName>
</protein>
<evidence type="ECO:0000313" key="3">
    <source>
        <dbReference type="EMBL" id="BDZ51410.1"/>
    </source>
</evidence>
<keyword evidence="2" id="KW-0812">Transmembrane</keyword>
<reference evidence="4" key="1">
    <citation type="journal article" date="2019" name="Int. J. Syst. Evol. Microbiol.">
        <title>The Global Catalogue of Microorganisms (GCM) 10K type strain sequencing project: providing services to taxonomists for standard genome sequencing and annotation.</title>
        <authorList>
            <consortium name="The Broad Institute Genomics Platform"/>
            <consortium name="The Broad Institute Genome Sequencing Center for Infectious Disease"/>
            <person name="Wu L."/>
            <person name="Ma J."/>
        </authorList>
    </citation>
    <scope>NUCLEOTIDE SEQUENCE [LARGE SCALE GENOMIC DNA]</scope>
    <source>
        <strain evidence="4">NBRC 108728</strain>
    </source>
</reference>
<keyword evidence="4" id="KW-1185">Reference proteome</keyword>
<gene>
    <name evidence="3" type="ORF">GCM10025867_36510</name>
</gene>
<feature type="transmembrane region" description="Helical" evidence="2">
    <location>
        <begin position="85"/>
        <end position="106"/>
    </location>
</feature>
<feature type="region of interest" description="Disordered" evidence="1">
    <location>
        <begin position="1"/>
        <end position="20"/>
    </location>
</feature>
<name>A0ABN6Y5Z4_9MICO</name>
<keyword evidence="2" id="KW-1133">Transmembrane helix</keyword>
<evidence type="ECO:0000313" key="4">
    <source>
        <dbReference type="Proteomes" id="UP001321486"/>
    </source>
</evidence>
<sequence>MSRLPIVLTPAPSSTSAPGPAAKTCPFGSNCACVFSRSAAAPPSTGPKSTVEAAEDIDAEVTKWTDLGYRVTETAPDEVLLERRLGLPFCVNVLLCLVTGFLWLLYCIPRSRHPKVDTRRLTRALDGSISTTRVVVRR</sequence>
<accession>A0ABN6Y5Z4</accession>
<feature type="compositionally biased region" description="Low complexity" evidence="1">
    <location>
        <begin position="9"/>
        <end position="20"/>
    </location>
</feature>
<dbReference type="RefSeq" id="WP_286344181.1">
    <property type="nucleotide sequence ID" value="NZ_AP027732.1"/>
</dbReference>
<organism evidence="3 4">
    <name type="scientific">Frondihabitans sucicola</name>
    <dbReference type="NCBI Taxonomy" id="1268041"/>
    <lineage>
        <taxon>Bacteria</taxon>
        <taxon>Bacillati</taxon>
        <taxon>Actinomycetota</taxon>
        <taxon>Actinomycetes</taxon>
        <taxon>Micrococcales</taxon>
        <taxon>Microbacteriaceae</taxon>
        <taxon>Frondihabitans</taxon>
    </lineage>
</organism>
<dbReference type="EMBL" id="AP027732">
    <property type="protein sequence ID" value="BDZ51410.1"/>
    <property type="molecule type" value="Genomic_DNA"/>
</dbReference>
<evidence type="ECO:0000256" key="2">
    <source>
        <dbReference type="SAM" id="Phobius"/>
    </source>
</evidence>
<keyword evidence="2" id="KW-0472">Membrane</keyword>
<proteinExistence type="predicted"/>